<gene>
    <name evidence="1" type="ORF">FHK87_15790</name>
</gene>
<reference evidence="1 2" key="1">
    <citation type="submission" date="2019-06" db="EMBL/GenBank/DDBJ databases">
        <authorList>
            <person name="Meng X."/>
        </authorList>
    </citation>
    <scope>NUCLEOTIDE SEQUENCE [LARGE SCALE GENOMIC DNA]</scope>
    <source>
        <strain evidence="1 2">M625</strain>
    </source>
</reference>
<evidence type="ECO:0000313" key="1">
    <source>
        <dbReference type="EMBL" id="TPN84397.1"/>
    </source>
</evidence>
<protein>
    <submittedName>
        <fullName evidence="1">Uncharacterized protein</fullName>
    </submittedName>
</protein>
<dbReference type="EMBL" id="VFWZ01000005">
    <property type="protein sequence ID" value="TPN84397.1"/>
    <property type="molecule type" value="Genomic_DNA"/>
</dbReference>
<dbReference type="RefSeq" id="WP_140594733.1">
    <property type="nucleotide sequence ID" value="NZ_VFWZ01000005.1"/>
</dbReference>
<keyword evidence="2" id="KW-1185">Reference proteome</keyword>
<name>A0A504J0Q9_9FLAO</name>
<proteinExistence type="predicted"/>
<evidence type="ECO:0000313" key="2">
    <source>
        <dbReference type="Proteomes" id="UP000315540"/>
    </source>
</evidence>
<accession>A0A504J0Q9</accession>
<dbReference type="AlphaFoldDB" id="A0A504J0Q9"/>
<organism evidence="1 2">
    <name type="scientific">Aquimarina algicola</name>
    <dbReference type="NCBI Taxonomy" id="2589995"/>
    <lineage>
        <taxon>Bacteria</taxon>
        <taxon>Pseudomonadati</taxon>
        <taxon>Bacteroidota</taxon>
        <taxon>Flavobacteriia</taxon>
        <taxon>Flavobacteriales</taxon>
        <taxon>Flavobacteriaceae</taxon>
        <taxon>Aquimarina</taxon>
    </lineage>
</organism>
<sequence>MRHKSTSRPRKGSSNHLFLGRYPKNYQKYPSIYALEAVNDQKKGRIDGFEAIKYGKKEPKYGLELPLCGLDPLL</sequence>
<comment type="caution">
    <text evidence="1">The sequence shown here is derived from an EMBL/GenBank/DDBJ whole genome shotgun (WGS) entry which is preliminary data.</text>
</comment>
<dbReference type="Proteomes" id="UP000315540">
    <property type="component" value="Unassembled WGS sequence"/>
</dbReference>